<evidence type="ECO:0000256" key="7">
    <source>
        <dbReference type="SAM" id="Phobius"/>
    </source>
</evidence>
<dbReference type="PRINTS" id="PR00176">
    <property type="entry name" value="NANEUSMPORT"/>
</dbReference>
<feature type="transmembrane region" description="Helical" evidence="7">
    <location>
        <begin position="253"/>
        <end position="279"/>
    </location>
</feature>
<dbReference type="SUPFAM" id="SSF161070">
    <property type="entry name" value="SNF-like"/>
    <property type="match status" value="1"/>
</dbReference>
<dbReference type="InterPro" id="IPR047218">
    <property type="entry name" value="YocR/YhdH-like"/>
</dbReference>
<accession>A0A078S4F5</accession>
<comment type="subcellular location">
    <subcellularLocation>
        <location evidence="1">Membrane</location>
        <topology evidence="1">Multi-pass membrane protein</topology>
    </subcellularLocation>
</comment>
<dbReference type="PROSITE" id="PS50267">
    <property type="entry name" value="NA_NEUROTRAN_SYMP_3"/>
    <property type="match status" value="1"/>
</dbReference>
<comment type="similarity">
    <text evidence="6">Belongs to the sodium:neurotransmitter symporter (SNF) (TC 2.A.22) family.</text>
</comment>
<feature type="transmembrane region" description="Helical" evidence="7">
    <location>
        <begin position="87"/>
        <end position="107"/>
    </location>
</feature>
<reference evidence="8 9" key="1">
    <citation type="submission" date="2014-04" db="EMBL/GenBank/DDBJ databases">
        <authorList>
            <person name="Sears C."/>
            <person name="Carroll K."/>
            <person name="Sack B.R."/>
            <person name="Qadri F."/>
            <person name="Myers L.L."/>
            <person name="Chung G.-T."/>
            <person name="Escheverria P."/>
            <person name="Fraser C.M."/>
            <person name="Sadzewicz L."/>
            <person name="Shefchek K.A."/>
            <person name="Tallon L."/>
            <person name="Das S.P."/>
            <person name="Daugherty S."/>
            <person name="Mongodin E.F."/>
        </authorList>
    </citation>
    <scope>NUCLEOTIDE SEQUENCE [LARGE SCALE GENOMIC DNA]</scope>
    <source>
        <strain evidence="8 9">3978 T3 ii</strain>
    </source>
</reference>
<dbReference type="Pfam" id="PF00209">
    <property type="entry name" value="SNF"/>
    <property type="match status" value="2"/>
</dbReference>
<keyword evidence="6" id="KW-0769">Symport</keyword>
<feature type="transmembrane region" description="Helical" evidence="7">
    <location>
        <begin position="177"/>
        <end position="197"/>
    </location>
</feature>
<evidence type="ECO:0000256" key="5">
    <source>
        <dbReference type="ARBA" id="ARBA00023136"/>
    </source>
</evidence>
<evidence type="ECO:0000256" key="6">
    <source>
        <dbReference type="RuleBase" id="RU003732"/>
    </source>
</evidence>
<keyword evidence="3 6" id="KW-0812">Transmembrane</keyword>
<sequence length="455" mass="49462">MTKSDRANFGSKLGVILASAGSAVGLGNIWRFPFETGNHGGAAFILVYLVCVLILGIPIMIAEFLIGRRSRANTARAYQKLAPGTHWRWVGRMGVLAGFLILGYYSVVAGWTLEFIGEAATNSFAGKSAADFIASFNSFVSNPWRPVIWLVLFLLATHLIIVKGVEKGIEKSAKIMMPMLFVLLIILAICSISLPGAGAGIEFLLKPDFSKVDGNVFLGAMGQAFFSLSLGMGCLCTYASYFRNDTNLPKTALNVAAIDTMVAILAGFIIFPAAFSVGIKPDAGPSLLFITLPNVFQQAFGNIPWLAILLSLMFYILLALAALTSTISLHEVVTAYLHEEFKFSRSKAARYVTAGCIFLGVFCSLSLGIGKSYTVFGLNLFDLFDFVTAKLMLPLGGFFISIFIGWYLDKKIVWEEVSNNGTLKVSVYKLLIFILKYIAPIGIALIFINELGFLK</sequence>
<evidence type="ECO:0000256" key="3">
    <source>
        <dbReference type="ARBA" id="ARBA00022692"/>
    </source>
</evidence>
<gene>
    <name evidence="8" type="ORF">M094_4051</name>
</gene>
<proteinExistence type="inferred from homology"/>
<protein>
    <recommendedName>
        <fullName evidence="6">Transporter</fullName>
    </recommendedName>
</protein>
<feature type="transmembrane region" description="Helical" evidence="7">
    <location>
        <begin position="389"/>
        <end position="408"/>
    </location>
</feature>
<dbReference type="PROSITE" id="PS00610">
    <property type="entry name" value="NA_NEUROTRAN_SYMP_1"/>
    <property type="match status" value="1"/>
</dbReference>
<keyword evidence="4 7" id="KW-1133">Transmembrane helix</keyword>
<dbReference type="Proteomes" id="UP000028013">
    <property type="component" value="Unassembled WGS sequence"/>
</dbReference>
<dbReference type="AlphaFoldDB" id="A0A078S4F5"/>
<keyword evidence="5 7" id="KW-0472">Membrane</keyword>
<dbReference type="CDD" id="cd10336">
    <property type="entry name" value="SLC6sbd_Tyt1-Like"/>
    <property type="match status" value="1"/>
</dbReference>
<dbReference type="GO" id="GO:0015293">
    <property type="term" value="F:symporter activity"/>
    <property type="evidence" value="ECO:0007669"/>
    <property type="project" value="UniProtKB-KW"/>
</dbReference>
<feature type="transmembrane region" description="Helical" evidence="7">
    <location>
        <begin position="428"/>
        <end position="448"/>
    </location>
</feature>
<feature type="transmembrane region" description="Helical" evidence="7">
    <location>
        <begin position="42"/>
        <end position="66"/>
    </location>
</feature>
<evidence type="ECO:0000256" key="2">
    <source>
        <dbReference type="ARBA" id="ARBA00022448"/>
    </source>
</evidence>
<feature type="transmembrane region" description="Helical" evidence="7">
    <location>
        <begin position="303"/>
        <end position="327"/>
    </location>
</feature>
<organism evidence="8 9">
    <name type="scientific">Bacteroides uniformis str. 3978 T3 ii</name>
    <dbReference type="NCBI Taxonomy" id="1339349"/>
    <lineage>
        <taxon>Bacteria</taxon>
        <taxon>Pseudomonadati</taxon>
        <taxon>Bacteroidota</taxon>
        <taxon>Bacteroidia</taxon>
        <taxon>Bacteroidales</taxon>
        <taxon>Bacteroidaceae</taxon>
        <taxon>Bacteroides</taxon>
    </lineage>
</organism>
<name>A0A078S4F5_BACUN</name>
<evidence type="ECO:0000313" key="9">
    <source>
        <dbReference type="Proteomes" id="UP000028013"/>
    </source>
</evidence>
<dbReference type="PANTHER" id="PTHR42948">
    <property type="entry name" value="TRANSPORTER"/>
    <property type="match status" value="1"/>
</dbReference>
<comment type="caution">
    <text evidence="8">The sequence shown here is derived from an EMBL/GenBank/DDBJ whole genome shotgun (WGS) entry which is preliminary data.</text>
</comment>
<dbReference type="PATRIC" id="fig|1339349.3.peg.855"/>
<evidence type="ECO:0000256" key="1">
    <source>
        <dbReference type="ARBA" id="ARBA00004141"/>
    </source>
</evidence>
<feature type="transmembrane region" description="Helical" evidence="7">
    <location>
        <begin position="12"/>
        <end position="30"/>
    </location>
</feature>
<dbReference type="PANTHER" id="PTHR42948:SF1">
    <property type="entry name" value="TRANSPORTER"/>
    <property type="match status" value="1"/>
</dbReference>
<dbReference type="InterPro" id="IPR000175">
    <property type="entry name" value="Na/ntran_symport"/>
</dbReference>
<dbReference type="RefSeq" id="WP_005834711.1">
    <property type="nucleotide sequence ID" value="NZ_JNHN01000096.1"/>
</dbReference>
<evidence type="ECO:0000256" key="4">
    <source>
        <dbReference type="ARBA" id="ARBA00022989"/>
    </source>
</evidence>
<dbReference type="GO" id="GO:0016020">
    <property type="term" value="C:membrane"/>
    <property type="evidence" value="ECO:0007669"/>
    <property type="project" value="UniProtKB-SubCell"/>
</dbReference>
<evidence type="ECO:0000313" key="8">
    <source>
        <dbReference type="EMBL" id="KDS56759.1"/>
    </source>
</evidence>
<keyword evidence="2 6" id="KW-0813">Transport</keyword>
<dbReference type="NCBIfam" id="NF037979">
    <property type="entry name" value="Na_transp"/>
    <property type="match status" value="1"/>
</dbReference>
<feature type="transmembrane region" description="Helical" evidence="7">
    <location>
        <begin position="348"/>
        <end position="369"/>
    </location>
</feature>
<feature type="transmembrane region" description="Helical" evidence="7">
    <location>
        <begin position="217"/>
        <end position="241"/>
    </location>
</feature>
<dbReference type="InterPro" id="IPR037272">
    <property type="entry name" value="SNS_sf"/>
</dbReference>
<feature type="transmembrane region" description="Helical" evidence="7">
    <location>
        <begin position="147"/>
        <end position="165"/>
    </location>
</feature>
<dbReference type="EMBL" id="JNHN01000096">
    <property type="protein sequence ID" value="KDS56759.1"/>
    <property type="molecule type" value="Genomic_DNA"/>
</dbReference>